<dbReference type="PANTHER" id="PTHR36766">
    <property type="entry name" value="PLANT BROAD-SPECTRUM MILDEW RESISTANCE PROTEIN RPW8"/>
    <property type="match status" value="1"/>
</dbReference>
<keyword evidence="4" id="KW-1185">Reference proteome</keyword>
<protein>
    <recommendedName>
        <fullName evidence="2">Disease resistance R13L4/SHOC-2-like LRR domain-containing protein</fullName>
    </recommendedName>
</protein>
<evidence type="ECO:0000259" key="2">
    <source>
        <dbReference type="Pfam" id="PF23598"/>
    </source>
</evidence>
<organism evidence="3 4">
    <name type="scientific">Oryza sativa subsp. indica</name>
    <name type="common">Rice</name>
    <dbReference type="NCBI Taxonomy" id="39946"/>
    <lineage>
        <taxon>Eukaryota</taxon>
        <taxon>Viridiplantae</taxon>
        <taxon>Streptophyta</taxon>
        <taxon>Embryophyta</taxon>
        <taxon>Tracheophyta</taxon>
        <taxon>Spermatophyta</taxon>
        <taxon>Magnoliopsida</taxon>
        <taxon>Liliopsida</taxon>
        <taxon>Poales</taxon>
        <taxon>Poaceae</taxon>
        <taxon>BOP clade</taxon>
        <taxon>Oryzoideae</taxon>
        <taxon>Oryzeae</taxon>
        <taxon>Oryzinae</taxon>
        <taxon>Oryza</taxon>
        <taxon>Oryza sativa</taxon>
    </lineage>
</organism>
<sequence length="248" mass="28135">MLQALGIRGYEGSSYPGWMMSGGPEVPECLKYLSLSSCSELGRFPEHSVLFSNLRTLSISYCDWDYIPDNMEDLKSLMEFNIISCLNINSLPTSMSKLKLLVNLYICKCHCLQSLPTALPQSLRTLEIRDCHGEYFSDIGHLNSIGKLHISNCTNLQSFEAELPQSLTGLIIEICSNLQSLPTVLPQCLQKLTVENCHRFCSLPRMPPSLQYLELGSSNLKFIRSCQTDGHQNYENIRHVPNKKIRYY</sequence>
<keyword evidence="1" id="KW-0677">Repeat</keyword>
<dbReference type="STRING" id="39946.B8B4T3"/>
<dbReference type="Pfam" id="PF23598">
    <property type="entry name" value="LRR_14"/>
    <property type="match status" value="1"/>
</dbReference>
<dbReference type="InterPro" id="IPR032675">
    <property type="entry name" value="LRR_dom_sf"/>
</dbReference>
<dbReference type="AlphaFoldDB" id="B8B4T3"/>
<dbReference type="Proteomes" id="UP000007015">
    <property type="component" value="Chromosome 7"/>
</dbReference>
<dbReference type="SUPFAM" id="SSF52058">
    <property type="entry name" value="L domain-like"/>
    <property type="match status" value="1"/>
</dbReference>
<dbReference type="InterPro" id="IPR055414">
    <property type="entry name" value="LRR_R13L4/SHOC2-like"/>
</dbReference>
<dbReference type="HOGENOM" id="CLU_1121624_0_0_1"/>
<dbReference type="OMA" id="FDINGCK"/>
<proteinExistence type="predicted"/>
<gene>
    <name evidence="3" type="ORF">OsI_25463</name>
</gene>
<dbReference type="Gene3D" id="3.80.10.10">
    <property type="entry name" value="Ribonuclease Inhibitor"/>
    <property type="match status" value="1"/>
</dbReference>
<evidence type="ECO:0000313" key="4">
    <source>
        <dbReference type="Proteomes" id="UP000007015"/>
    </source>
</evidence>
<accession>B8B4T3</accession>
<evidence type="ECO:0000256" key="1">
    <source>
        <dbReference type="ARBA" id="ARBA00022737"/>
    </source>
</evidence>
<name>B8B4T3_ORYSI</name>
<dbReference type="PANTHER" id="PTHR36766:SF40">
    <property type="entry name" value="DISEASE RESISTANCE PROTEIN RGA3"/>
    <property type="match status" value="1"/>
</dbReference>
<evidence type="ECO:0000313" key="3">
    <source>
        <dbReference type="EMBL" id="EEC81775.1"/>
    </source>
</evidence>
<dbReference type="EMBL" id="CM000132">
    <property type="protein sequence ID" value="EEC81775.1"/>
    <property type="molecule type" value="Genomic_DNA"/>
</dbReference>
<reference evidence="3 4" key="1">
    <citation type="journal article" date="2005" name="PLoS Biol.">
        <title>The genomes of Oryza sativa: a history of duplications.</title>
        <authorList>
            <person name="Yu J."/>
            <person name="Wang J."/>
            <person name="Lin W."/>
            <person name="Li S."/>
            <person name="Li H."/>
            <person name="Zhou J."/>
            <person name="Ni P."/>
            <person name="Dong W."/>
            <person name="Hu S."/>
            <person name="Zeng C."/>
            <person name="Zhang J."/>
            <person name="Zhang Y."/>
            <person name="Li R."/>
            <person name="Xu Z."/>
            <person name="Li S."/>
            <person name="Li X."/>
            <person name="Zheng H."/>
            <person name="Cong L."/>
            <person name="Lin L."/>
            <person name="Yin J."/>
            <person name="Geng J."/>
            <person name="Li G."/>
            <person name="Shi J."/>
            <person name="Liu J."/>
            <person name="Lv H."/>
            <person name="Li J."/>
            <person name="Wang J."/>
            <person name="Deng Y."/>
            <person name="Ran L."/>
            <person name="Shi X."/>
            <person name="Wang X."/>
            <person name="Wu Q."/>
            <person name="Li C."/>
            <person name="Ren X."/>
            <person name="Wang J."/>
            <person name="Wang X."/>
            <person name="Li D."/>
            <person name="Liu D."/>
            <person name="Zhang X."/>
            <person name="Ji Z."/>
            <person name="Zhao W."/>
            <person name="Sun Y."/>
            <person name="Zhang Z."/>
            <person name="Bao J."/>
            <person name="Han Y."/>
            <person name="Dong L."/>
            <person name="Ji J."/>
            <person name="Chen P."/>
            <person name="Wu S."/>
            <person name="Liu J."/>
            <person name="Xiao Y."/>
            <person name="Bu D."/>
            <person name="Tan J."/>
            <person name="Yang L."/>
            <person name="Ye C."/>
            <person name="Zhang J."/>
            <person name="Xu J."/>
            <person name="Zhou Y."/>
            <person name="Yu Y."/>
            <person name="Zhang B."/>
            <person name="Zhuang S."/>
            <person name="Wei H."/>
            <person name="Liu B."/>
            <person name="Lei M."/>
            <person name="Yu H."/>
            <person name="Li Y."/>
            <person name="Xu H."/>
            <person name="Wei S."/>
            <person name="He X."/>
            <person name="Fang L."/>
            <person name="Zhang Z."/>
            <person name="Zhang Y."/>
            <person name="Huang X."/>
            <person name="Su Z."/>
            <person name="Tong W."/>
            <person name="Li J."/>
            <person name="Tong Z."/>
            <person name="Li S."/>
            <person name="Ye J."/>
            <person name="Wang L."/>
            <person name="Fang L."/>
            <person name="Lei T."/>
            <person name="Chen C."/>
            <person name="Chen H."/>
            <person name="Xu Z."/>
            <person name="Li H."/>
            <person name="Huang H."/>
            <person name="Zhang F."/>
            <person name="Xu H."/>
            <person name="Li N."/>
            <person name="Zhao C."/>
            <person name="Li S."/>
            <person name="Dong L."/>
            <person name="Huang Y."/>
            <person name="Li L."/>
            <person name="Xi Y."/>
            <person name="Qi Q."/>
            <person name="Li W."/>
            <person name="Zhang B."/>
            <person name="Hu W."/>
            <person name="Zhang Y."/>
            <person name="Tian X."/>
            <person name="Jiao Y."/>
            <person name="Liang X."/>
            <person name="Jin J."/>
            <person name="Gao L."/>
            <person name="Zheng W."/>
            <person name="Hao B."/>
            <person name="Liu S."/>
            <person name="Wang W."/>
            <person name="Yuan L."/>
            <person name="Cao M."/>
            <person name="McDermott J."/>
            <person name="Samudrala R."/>
            <person name="Wang J."/>
            <person name="Wong G.K."/>
            <person name="Yang H."/>
        </authorList>
    </citation>
    <scope>NUCLEOTIDE SEQUENCE [LARGE SCALE GENOMIC DNA]</scope>
    <source>
        <strain evidence="4">cv. 93-11</strain>
    </source>
</reference>
<feature type="domain" description="Disease resistance R13L4/SHOC-2-like LRR" evidence="2">
    <location>
        <begin position="30"/>
        <end position="213"/>
    </location>
</feature>
<dbReference type="Gramene" id="BGIOSGA024556-TA">
    <property type="protein sequence ID" value="BGIOSGA024556-PA"/>
    <property type="gene ID" value="BGIOSGA024556"/>
</dbReference>